<dbReference type="InterPro" id="IPR014017">
    <property type="entry name" value="DNA_helicase_UvrD-like_C"/>
</dbReference>
<evidence type="ECO:0000256" key="2">
    <source>
        <dbReference type="ARBA" id="ARBA00022801"/>
    </source>
</evidence>
<dbReference type="GO" id="GO:0004386">
    <property type="term" value="F:helicase activity"/>
    <property type="evidence" value="ECO:0007669"/>
    <property type="project" value="UniProtKB-KW"/>
</dbReference>
<reference evidence="6" key="1">
    <citation type="journal article" date="2015" name="Nature">
        <title>Complex archaea that bridge the gap between prokaryotes and eukaryotes.</title>
        <authorList>
            <person name="Spang A."/>
            <person name="Saw J.H."/>
            <person name="Jorgensen S.L."/>
            <person name="Zaremba-Niedzwiedzka K."/>
            <person name="Martijn J."/>
            <person name="Lind A.E."/>
            <person name="van Eijk R."/>
            <person name="Schleper C."/>
            <person name="Guy L."/>
            <person name="Ettema T.J."/>
        </authorList>
    </citation>
    <scope>NUCLEOTIDE SEQUENCE</scope>
</reference>
<dbReference type="AlphaFoldDB" id="A0A0F9D2G9"/>
<dbReference type="EMBL" id="LAZR01030733">
    <property type="protein sequence ID" value="KKL55734.1"/>
    <property type="molecule type" value="Genomic_DNA"/>
</dbReference>
<evidence type="ECO:0000256" key="1">
    <source>
        <dbReference type="ARBA" id="ARBA00022741"/>
    </source>
</evidence>
<keyword evidence="3" id="KW-0347">Helicase</keyword>
<proteinExistence type="predicted"/>
<keyword evidence="2" id="KW-0378">Hydrolase</keyword>
<comment type="caution">
    <text evidence="6">The sequence shown here is derived from an EMBL/GenBank/DDBJ whole genome shotgun (WGS) entry which is preliminary data.</text>
</comment>
<name>A0A0F9D2G9_9ZZZZ</name>
<feature type="non-terminal residue" evidence="6">
    <location>
        <position position="1"/>
    </location>
</feature>
<organism evidence="6">
    <name type="scientific">marine sediment metagenome</name>
    <dbReference type="NCBI Taxonomy" id="412755"/>
    <lineage>
        <taxon>unclassified sequences</taxon>
        <taxon>metagenomes</taxon>
        <taxon>ecological metagenomes</taxon>
    </lineage>
</organism>
<accession>A0A0F9D2G9</accession>
<evidence type="ECO:0000259" key="5">
    <source>
        <dbReference type="Pfam" id="PF13361"/>
    </source>
</evidence>
<dbReference type="GO" id="GO:0005524">
    <property type="term" value="F:ATP binding"/>
    <property type="evidence" value="ECO:0007669"/>
    <property type="project" value="UniProtKB-KW"/>
</dbReference>
<dbReference type="GO" id="GO:0016787">
    <property type="term" value="F:hydrolase activity"/>
    <property type="evidence" value="ECO:0007669"/>
    <property type="project" value="UniProtKB-KW"/>
</dbReference>
<evidence type="ECO:0000313" key="6">
    <source>
        <dbReference type="EMBL" id="KKL55734.1"/>
    </source>
</evidence>
<dbReference type="SUPFAM" id="SSF52540">
    <property type="entry name" value="P-loop containing nucleoside triphosphate hydrolases"/>
    <property type="match status" value="1"/>
</dbReference>
<dbReference type="Gene3D" id="3.40.50.300">
    <property type="entry name" value="P-loop containing nucleotide triphosphate hydrolases"/>
    <property type="match status" value="1"/>
</dbReference>
<dbReference type="Pfam" id="PF13361">
    <property type="entry name" value="UvrD_C"/>
    <property type="match status" value="1"/>
</dbReference>
<gene>
    <name evidence="6" type="ORF">LCGC14_2252420</name>
</gene>
<protein>
    <recommendedName>
        <fullName evidence="5">UvrD-like helicase C-terminal domain-containing protein</fullName>
    </recommendedName>
</protein>
<feature type="domain" description="UvrD-like helicase C-terminal" evidence="5">
    <location>
        <begin position="27"/>
        <end position="154"/>
    </location>
</feature>
<keyword evidence="1" id="KW-0547">Nucleotide-binding</keyword>
<sequence>VSAEKVHGLIAGAMRNNKDFCDLNIQEIKDVLGKCNKIKTILDSEDAFVEKLEQISSLISISDKEKLQNDMERKAINQGGVATLEHEEEEEAELEELEIKQMGAVELVTIIGSKGLSADHVMIIGFDNVNMSWVTKNAFYVAITRARKSLHILTALKSGGARQEHNFLNQLSDNHAEYFSYKKKDHAKNKLRGKQGFKTYLYNLNLVSQQRQTD</sequence>
<dbReference type="InterPro" id="IPR027417">
    <property type="entry name" value="P-loop_NTPase"/>
</dbReference>
<evidence type="ECO:0000256" key="4">
    <source>
        <dbReference type="ARBA" id="ARBA00022840"/>
    </source>
</evidence>
<evidence type="ECO:0000256" key="3">
    <source>
        <dbReference type="ARBA" id="ARBA00022806"/>
    </source>
</evidence>
<keyword evidence="4" id="KW-0067">ATP-binding</keyword>